<dbReference type="PANTHER" id="PTHR43096">
    <property type="entry name" value="DNAJ HOMOLOG 1, MITOCHONDRIAL-RELATED"/>
    <property type="match status" value="1"/>
</dbReference>
<feature type="domain" description="J" evidence="4">
    <location>
        <begin position="3"/>
        <end position="68"/>
    </location>
</feature>
<proteinExistence type="predicted"/>
<dbReference type="Pfam" id="PF00226">
    <property type="entry name" value="DnaJ"/>
    <property type="match status" value="1"/>
</dbReference>
<dbReference type="CDD" id="cd06257">
    <property type="entry name" value="DnaJ"/>
    <property type="match status" value="1"/>
</dbReference>
<dbReference type="RefSeq" id="WP_046228586.1">
    <property type="nucleotide sequence ID" value="NZ_FONN01000024.1"/>
</dbReference>
<protein>
    <submittedName>
        <fullName evidence="5">Molecular chaperone DnaJ</fullName>
    </submittedName>
</protein>
<evidence type="ECO:0000256" key="1">
    <source>
        <dbReference type="ARBA" id="ARBA00022705"/>
    </source>
</evidence>
<dbReference type="InterPro" id="IPR001623">
    <property type="entry name" value="DnaJ_domain"/>
</dbReference>
<dbReference type="EMBL" id="FONN01000024">
    <property type="protein sequence ID" value="SFF30700.1"/>
    <property type="molecule type" value="Genomic_DNA"/>
</dbReference>
<dbReference type="GO" id="GO:0051082">
    <property type="term" value="F:unfolded protein binding"/>
    <property type="evidence" value="ECO:0007669"/>
    <property type="project" value="TreeGrafter"/>
</dbReference>
<feature type="compositionally biased region" description="Basic and acidic residues" evidence="3">
    <location>
        <begin position="123"/>
        <end position="133"/>
    </location>
</feature>
<name>A0A1I2HN25_9BACL</name>
<dbReference type="GO" id="GO:0006260">
    <property type="term" value="P:DNA replication"/>
    <property type="evidence" value="ECO:0007669"/>
    <property type="project" value="UniProtKB-KW"/>
</dbReference>
<dbReference type="PRINTS" id="PR00625">
    <property type="entry name" value="JDOMAIN"/>
</dbReference>
<accession>A0A1I2HN25</accession>
<dbReference type="GO" id="GO:0005737">
    <property type="term" value="C:cytoplasm"/>
    <property type="evidence" value="ECO:0007669"/>
    <property type="project" value="TreeGrafter"/>
</dbReference>
<sequence>MNNFYDVLGVPKEADAAAIKQAYRKLAKRYHPDTNGGSAEAERKFKEVQTAYETLGDPDKRSSYDESLSGRGHAGGAKGHAAGMGANAGRYGGAAGMAGMAGGGGDGTPLSKQFEQFFGFKPQGKEGMTEKPGGKPSNPLDTTDLFNRFFGKK</sequence>
<dbReference type="Gene3D" id="1.10.287.110">
    <property type="entry name" value="DnaJ domain"/>
    <property type="match status" value="1"/>
</dbReference>
<dbReference type="PROSITE" id="PS00636">
    <property type="entry name" value="DNAJ_1"/>
    <property type="match status" value="1"/>
</dbReference>
<dbReference type="OrthoDB" id="9779889at2"/>
<keyword evidence="6" id="KW-1185">Reference proteome</keyword>
<evidence type="ECO:0000313" key="6">
    <source>
        <dbReference type="Proteomes" id="UP000183410"/>
    </source>
</evidence>
<feature type="region of interest" description="Disordered" evidence="3">
    <location>
        <begin position="122"/>
        <end position="143"/>
    </location>
</feature>
<dbReference type="SUPFAM" id="SSF46565">
    <property type="entry name" value="Chaperone J-domain"/>
    <property type="match status" value="1"/>
</dbReference>
<keyword evidence="1" id="KW-0235">DNA replication</keyword>
<evidence type="ECO:0000256" key="2">
    <source>
        <dbReference type="ARBA" id="ARBA00023016"/>
    </source>
</evidence>
<dbReference type="AlphaFoldDB" id="A0A1I2HN25"/>
<organism evidence="5 6">
    <name type="scientific">Paenibacillus algorifonticola</name>
    <dbReference type="NCBI Taxonomy" id="684063"/>
    <lineage>
        <taxon>Bacteria</taxon>
        <taxon>Bacillati</taxon>
        <taxon>Bacillota</taxon>
        <taxon>Bacilli</taxon>
        <taxon>Bacillales</taxon>
        <taxon>Paenibacillaceae</taxon>
        <taxon>Paenibacillus</taxon>
    </lineage>
</organism>
<dbReference type="PROSITE" id="PS50076">
    <property type="entry name" value="DNAJ_2"/>
    <property type="match status" value="1"/>
</dbReference>
<dbReference type="PANTHER" id="PTHR43096:SF10">
    <property type="entry name" value="CHAPERONE PROTEIN DNAJ A6, CHLOROPLASTIC"/>
    <property type="match status" value="1"/>
</dbReference>
<dbReference type="SMART" id="SM00271">
    <property type="entry name" value="DnaJ"/>
    <property type="match status" value="1"/>
</dbReference>
<evidence type="ECO:0000259" key="4">
    <source>
        <dbReference type="PROSITE" id="PS50076"/>
    </source>
</evidence>
<keyword evidence="2" id="KW-0346">Stress response</keyword>
<reference evidence="6" key="1">
    <citation type="submission" date="2016-10" db="EMBL/GenBank/DDBJ databases">
        <authorList>
            <person name="Varghese N."/>
            <person name="Submissions S."/>
        </authorList>
    </citation>
    <scope>NUCLEOTIDE SEQUENCE [LARGE SCALE GENOMIC DNA]</scope>
    <source>
        <strain evidence="6">CGMCC 1.10223</strain>
    </source>
</reference>
<dbReference type="InterPro" id="IPR018253">
    <property type="entry name" value="DnaJ_domain_CS"/>
</dbReference>
<dbReference type="GO" id="GO:0042026">
    <property type="term" value="P:protein refolding"/>
    <property type="evidence" value="ECO:0007669"/>
    <property type="project" value="TreeGrafter"/>
</dbReference>
<dbReference type="Proteomes" id="UP000183410">
    <property type="component" value="Unassembled WGS sequence"/>
</dbReference>
<evidence type="ECO:0000313" key="5">
    <source>
        <dbReference type="EMBL" id="SFF30700.1"/>
    </source>
</evidence>
<gene>
    <name evidence="5" type="ORF">SAMN04487969_12470</name>
</gene>
<dbReference type="InterPro" id="IPR036869">
    <property type="entry name" value="J_dom_sf"/>
</dbReference>
<evidence type="ECO:0000256" key="3">
    <source>
        <dbReference type="SAM" id="MobiDB-lite"/>
    </source>
</evidence>
<feature type="region of interest" description="Disordered" evidence="3">
    <location>
        <begin position="29"/>
        <end position="81"/>
    </location>
</feature>